<dbReference type="EMBL" id="JAPQKH010000004">
    <property type="protein sequence ID" value="KAJ5100531.1"/>
    <property type="molecule type" value="Genomic_DNA"/>
</dbReference>
<gene>
    <name evidence="2" type="ORF">N7456_006583</name>
</gene>
<evidence type="ECO:0000313" key="2">
    <source>
        <dbReference type="EMBL" id="KAJ5100531.1"/>
    </source>
</evidence>
<name>A0A9W9KCC2_9EURO</name>
<feature type="region of interest" description="Disordered" evidence="1">
    <location>
        <begin position="1"/>
        <end position="129"/>
    </location>
</feature>
<feature type="compositionally biased region" description="Basic and acidic residues" evidence="1">
    <location>
        <begin position="20"/>
        <end position="30"/>
    </location>
</feature>
<proteinExistence type="predicted"/>
<organism evidence="2 3">
    <name type="scientific">Penicillium angulare</name>
    <dbReference type="NCBI Taxonomy" id="116970"/>
    <lineage>
        <taxon>Eukaryota</taxon>
        <taxon>Fungi</taxon>
        <taxon>Dikarya</taxon>
        <taxon>Ascomycota</taxon>
        <taxon>Pezizomycotina</taxon>
        <taxon>Eurotiomycetes</taxon>
        <taxon>Eurotiomycetidae</taxon>
        <taxon>Eurotiales</taxon>
        <taxon>Aspergillaceae</taxon>
        <taxon>Penicillium</taxon>
    </lineage>
</organism>
<dbReference type="Proteomes" id="UP001149165">
    <property type="component" value="Unassembled WGS sequence"/>
</dbReference>
<feature type="compositionally biased region" description="Basic and acidic residues" evidence="1">
    <location>
        <begin position="88"/>
        <end position="129"/>
    </location>
</feature>
<comment type="caution">
    <text evidence="2">The sequence shown here is derived from an EMBL/GenBank/DDBJ whole genome shotgun (WGS) entry which is preliminary data.</text>
</comment>
<dbReference type="OrthoDB" id="10389235at2759"/>
<dbReference type="AlphaFoldDB" id="A0A9W9KCC2"/>
<accession>A0A9W9KCC2</accession>
<evidence type="ECO:0000256" key="1">
    <source>
        <dbReference type="SAM" id="MobiDB-lite"/>
    </source>
</evidence>
<reference evidence="2" key="2">
    <citation type="journal article" date="2023" name="IMA Fungus">
        <title>Comparative genomic study of the Penicillium genus elucidates a diverse pangenome and 15 lateral gene transfer events.</title>
        <authorList>
            <person name="Petersen C."/>
            <person name="Sorensen T."/>
            <person name="Nielsen M.R."/>
            <person name="Sondergaard T.E."/>
            <person name="Sorensen J.L."/>
            <person name="Fitzpatrick D.A."/>
            <person name="Frisvad J.C."/>
            <person name="Nielsen K.L."/>
        </authorList>
    </citation>
    <scope>NUCLEOTIDE SEQUENCE</scope>
    <source>
        <strain evidence="2">IBT 30069</strain>
    </source>
</reference>
<keyword evidence="3" id="KW-1185">Reference proteome</keyword>
<reference evidence="2" key="1">
    <citation type="submission" date="2022-11" db="EMBL/GenBank/DDBJ databases">
        <authorList>
            <person name="Petersen C."/>
        </authorList>
    </citation>
    <scope>NUCLEOTIDE SEQUENCE</scope>
    <source>
        <strain evidence="2">IBT 30069</strain>
    </source>
</reference>
<protein>
    <submittedName>
        <fullName evidence="2">Uncharacterized protein</fullName>
    </submittedName>
</protein>
<feature type="compositionally biased region" description="Basic and acidic residues" evidence="1">
    <location>
        <begin position="38"/>
        <end position="54"/>
    </location>
</feature>
<sequence length="129" mass="14242">MSQILQKAEDAIGGHKHATKDHDNDAEKGGSRGSKLANKLDPRTHAKHDHRESETPISAIPDNSESRTAEDLGASHTEDTVMNGTVGAHHDDSDVNKEVEQHAVPEDEHDKSQEAKLWRPIKQDRLVGY</sequence>
<evidence type="ECO:0000313" key="3">
    <source>
        <dbReference type="Proteomes" id="UP001149165"/>
    </source>
</evidence>